<dbReference type="SUPFAM" id="SSF54285">
    <property type="entry name" value="MoaD/ThiS"/>
    <property type="match status" value="1"/>
</dbReference>
<dbReference type="RefSeq" id="WP_156272784.1">
    <property type="nucleotide sequence ID" value="NZ_BAABGI010000005.1"/>
</dbReference>
<dbReference type="EMBL" id="VJVW01000001">
    <property type="protein sequence ID" value="MUP40957.1"/>
    <property type="molecule type" value="Genomic_DNA"/>
</dbReference>
<reference evidence="4 5" key="1">
    <citation type="submission" date="2019-07" db="EMBL/GenBank/DDBJ databases">
        <title>Gramella aestuarii sp. nov., isolated from a tidal flat, and emended description of Gramella echinicola.</title>
        <authorList>
            <person name="Liu L."/>
        </authorList>
    </citation>
    <scope>NUCLEOTIDE SEQUENCE [LARGE SCALE GENOMIC DNA]</scope>
    <source>
        <strain evidence="4 5">BS12</strain>
    </source>
</reference>
<dbReference type="Proteomes" id="UP000460416">
    <property type="component" value="Unassembled WGS sequence"/>
</dbReference>
<proteinExistence type="inferred from homology"/>
<comment type="caution">
    <text evidence="4">The sequence shown here is derived from an EMBL/GenBank/DDBJ whole genome shotgun (WGS) entry which is preliminary data.</text>
</comment>
<name>A0A7M4C1L7_9FLAO</name>
<dbReference type="InterPro" id="IPR012675">
    <property type="entry name" value="Beta-grasp_dom_sf"/>
</dbReference>
<dbReference type="CDD" id="cd00754">
    <property type="entry name" value="Ubl_MoaD"/>
    <property type="match status" value="1"/>
</dbReference>
<evidence type="ECO:0000256" key="2">
    <source>
        <dbReference type="ARBA" id="ARBA00024200"/>
    </source>
</evidence>
<dbReference type="Gene3D" id="3.10.20.30">
    <property type="match status" value="1"/>
</dbReference>
<dbReference type="OrthoDB" id="1191081at2"/>
<dbReference type="InterPro" id="IPR003749">
    <property type="entry name" value="ThiS/MoaD-like"/>
</dbReference>
<evidence type="ECO:0000313" key="4">
    <source>
        <dbReference type="EMBL" id="MUP40957.1"/>
    </source>
</evidence>
<gene>
    <name evidence="4" type="ORF">FLP08_00080</name>
</gene>
<keyword evidence="5" id="KW-1185">Reference proteome</keyword>
<comment type="similarity">
    <text evidence="2">Belongs to the MoaD family.</text>
</comment>
<evidence type="ECO:0000256" key="3">
    <source>
        <dbReference type="ARBA" id="ARBA00024247"/>
    </source>
</evidence>
<keyword evidence="1" id="KW-0547">Nucleotide-binding</keyword>
<protein>
    <recommendedName>
        <fullName evidence="3">Molybdopterin synthase sulfur carrier subunit</fullName>
    </recommendedName>
</protein>
<dbReference type="Pfam" id="PF02597">
    <property type="entry name" value="ThiS"/>
    <property type="match status" value="1"/>
</dbReference>
<sequence>MKVTVKYFGMIAESAGRTDEVLDVVSGTSAIELKDQQVQKYQIQDPESVQLAVNQNLDNKVELNEGDEVAFLPPFAGG</sequence>
<evidence type="ECO:0000256" key="1">
    <source>
        <dbReference type="ARBA" id="ARBA00022741"/>
    </source>
</evidence>
<dbReference type="PANTHER" id="PTHR33359:SF1">
    <property type="entry name" value="MOLYBDOPTERIN SYNTHASE SULFUR CARRIER SUBUNIT"/>
    <property type="match status" value="1"/>
</dbReference>
<dbReference type="AlphaFoldDB" id="A0A7M4C1L7"/>
<dbReference type="InterPro" id="IPR016155">
    <property type="entry name" value="Mopterin_synth/thiamin_S_b"/>
</dbReference>
<dbReference type="GO" id="GO:0000166">
    <property type="term" value="F:nucleotide binding"/>
    <property type="evidence" value="ECO:0007669"/>
    <property type="project" value="UniProtKB-KW"/>
</dbReference>
<organism evidence="4 5">
    <name type="scientific">Christiangramia aestuarii</name>
    <dbReference type="NCBI Taxonomy" id="1028746"/>
    <lineage>
        <taxon>Bacteria</taxon>
        <taxon>Pseudomonadati</taxon>
        <taxon>Bacteroidota</taxon>
        <taxon>Flavobacteriia</taxon>
        <taxon>Flavobacteriales</taxon>
        <taxon>Flavobacteriaceae</taxon>
        <taxon>Christiangramia</taxon>
    </lineage>
</organism>
<dbReference type="InterPro" id="IPR044672">
    <property type="entry name" value="MOCS2A"/>
</dbReference>
<accession>A0A7M4C1L7</accession>
<dbReference type="PANTHER" id="PTHR33359">
    <property type="entry name" value="MOLYBDOPTERIN SYNTHASE SULFUR CARRIER SUBUNIT"/>
    <property type="match status" value="1"/>
</dbReference>
<dbReference type="GO" id="GO:1990133">
    <property type="term" value="C:molybdopterin adenylyltransferase complex"/>
    <property type="evidence" value="ECO:0007669"/>
    <property type="project" value="TreeGrafter"/>
</dbReference>
<evidence type="ECO:0000313" key="5">
    <source>
        <dbReference type="Proteomes" id="UP000460416"/>
    </source>
</evidence>
<dbReference type="GO" id="GO:0006777">
    <property type="term" value="P:Mo-molybdopterin cofactor biosynthetic process"/>
    <property type="evidence" value="ECO:0007669"/>
    <property type="project" value="InterPro"/>
</dbReference>